<evidence type="ECO:0000313" key="2">
    <source>
        <dbReference type="EMBL" id="MDC0674542.1"/>
    </source>
</evidence>
<dbReference type="RefSeq" id="WP_272008882.1">
    <property type="nucleotide sequence ID" value="NZ_JAQNDN010000024.1"/>
</dbReference>
<comment type="caution">
    <text evidence="2">The sequence shown here is derived from an EMBL/GenBank/DDBJ whole genome shotgun (WGS) entry which is preliminary data.</text>
</comment>
<protein>
    <submittedName>
        <fullName evidence="2">Uncharacterized protein</fullName>
    </submittedName>
</protein>
<evidence type="ECO:0000313" key="3">
    <source>
        <dbReference type="Proteomes" id="UP001217838"/>
    </source>
</evidence>
<dbReference type="Proteomes" id="UP001217838">
    <property type="component" value="Unassembled WGS sequence"/>
</dbReference>
<dbReference type="EMBL" id="JAQNDN010000024">
    <property type="protein sequence ID" value="MDC0674542.1"/>
    <property type="molecule type" value="Genomic_DNA"/>
</dbReference>
<sequence length="105" mass="11561">MRFTLEGELCQDLDFEFCNGWFIPTVRVDPWEKLDGNIRIEEFAPRTSLPVGERTGRGPFAAAGAPRRAGASVQSTPIGGEGSGLHATLARPRQRPRRLRALTAQ</sequence>
<gene>
    <name evidence="2" type="ORF">POL58_42740</name>
</gene>
<accession>A0ABT5BNH5</accession>
<evidence type="ECO:0000256" key="1">
    <source>
        <dbReference type="SAM" id="MobiDB-lite"/>
    </source>
</evidence>
<name>A0ABT5BNH5_9BACT</name>
<reference evidence="2 3" key="1">
    <citation type="submission" date="2022-11" db="EMBL/GenBank/DDBJ databases">
        <title>Minimal conservation of predation-associated metabolite biosynthetic gene clusters underscores biosynthetic potential of Myxococcota including descriptions for ten novel species: Archangium lansinium sp. nov., Myxococcus landrumus sp. nov., Nannocystis bai.</title>
        <authorList>
            <person name="Ahearne A."/>
            <person name="Stevens C."/>
            <person name="Dowd S."/>
        </authorList>
    </citation>
    <scope>NUCLEOTIDE SEQUENCE [LARGE SCALE GENOMIC DNA]</scope>
    <source>
        <strain evidence="2 3">NCELM</strain>
    </source>
</reference>
<proteinExistence type="predicted"/>
<keyword evidence="3" id="KW-1185">Reference proteome</keyword>
<feature type="region of interest" description="Disordered" evidence="1">
    <location>
        <begin position="49"/>
        <end position="105"/>
    </location>
</feature>
<feature type="compositionally biased region" description="Basic residues" evidence="1">
    <location>
        <begin position="92"/>
        <end position="105"/>
    </location>
</feature>
<organism evidence="2 3">
    <name type="scientific">Nannocystis radixulma</name>
    <dbReference type="NCBI Taxonomy" id="2995305"/>
    <lineage>
        <taxon>Bacteria</taxon>
        <taxon>Pseudomonadati</taxon>
        <taxon>Myxococcota</taxon>
        <taxon>Polyangia</taxon>
        <taxon>Nannocystales</taxon>
        <taxon>Nannocystaceae</taxon>
        <taxon>Nannocystis</taxon>
    </lineage>
</organism>
<feature type="compositionally biased region" description="Low complexity" evidence="1">
    <location>
        <begin position="57"/>
        <end position="71"/>
    </location>
</feature>